<dbReference type="AlphaFoldDB" id="A0A812HXY9"/>
<proteinExistence type="predicted"/>
<name>A0A812HXY9_9DINO</name>
<evidence type="ECO:0000256" key="1">
    <source>
        <dbReference type="SAM" id="MobiDB-lite"/>
    </source>
</evidence>
<dbReference type="OrthoDB" id="5370059at2759"/>
<keyword evidence="3" id="KW-1185">Reference proteome</keyword>
<evidence type="ECO:0000313" key="3">
    <source>
        <dbReference type="Proteomes" id="UP000604046"/>
    </source>
</evidence>
<accession>A0A812HXY9</accession>
<comment type="caution">
    <text evidence="2">The sequence shown here is derived from an EMBL/GenBank/DDBJ whole genome shotgun (WGS) entry which is preliminary data.</text>
</comment>
<gene>
    <name evidence="2" type="primary">HERC2</name>
    <name evidence="2" type="ORF">SNAT2548_LOCUS2218</name>
</gene>
<dbReference type="PANTHER" id="PTHR45982:SF1">
    <property type="entry name" value="REGULATOR OF CHROMOSOME CONDENSATION"/>
    <property type="match status" value="1"/>
</dbReference>
<dbReference type="SUPFAM" id="SSF50985">
    <property type="entry name" value="RCC1/BLIP-II"/>
    <property type="match status" value="1"/>
</dbReference>
<dbReference type="Gene3D" id="2.130.10.30">
    <property type="entry name" value="Regulator of chromosome condensation 1/beta-lactamase-inhibitor protein II"/>
    <property type="match status" value="2"/>
</dbReference>
<dbReference type="EMBL" id="CAJNDS010000125">
    <property type="protein sequence ID" value="CAE6966497.1"/>
    <property type="molecule type" value="Genomic_DNA"/>
</dbReference>
<feature type="region of interest" description="Disordered" evidence="1">
    <location>
        <begin position="290"/>
        <end position="309"/>
    </location>
</feature>
<evidence type="ECO:0000313" key="2">
    <source>
        <dbReference type="EMBL" id="CAE6966497.1"/>
    </source>
</evidence>
<dbReference type="InterPro" id="IPR051553">
    <property type="entry name" value="Ran_GTPase-activating"/>
</dbReference>
<dbReference type="Proteomes" id="UP000604046">
    <property type="component" value="Unassembled WGS sequence"/>
</dbReference>
<dbReference type="InterPro" id="IPR009091">
    <property type="entry name" value="RCC1/BLIP-II"/>
</dbReference>
<dbReference type="PANTHER" id="PTHR45982">
    <property type="entry name" value="REGULATOR OF CHROMOSOME CONDENSATION"/>
    <property type="match status" value="1"/>
</dbReference>
<reference evidence="2" key="1">
    <citation type="submission" date="2021-02" db="EMBL/GenBank/DDBJ databases">
        <authorList>
            <person name="Dougan E. K."/>
            <person name="Rhodes N."/>
            <person name="Thang M."/>
            <person name="Chan C."/>
        </authorList>
    </citation>
    <scope>NUCLEOTIDE SEQUENCE</scope>
</reference>
<protein>
    <submittedName>
        <fullName evidence="2">HERC2 protein</fullName>
    </submittedName>
</protein>
<organism evidence="2 3">
    <name type="scientific">Symbiodinium natans</name>
    <dbReference type="NCBI Taxonomy" id="878477"/>
    <lineage>
        <taxon>Eukaryota</taxon>
        <taxon>Sar</taxon>
        <taxon>Alveolata</taxon>
        <taxon>Dinophyceae</taxon>
        <taxon>Suessiales</taxon>
        <taxon>Symbiodiniaceae</taxon>
        <taxon>Symbiodinium</taxon>
    </lineage>
</organism>
<sequence length="459" mass="49600">MNTPRIFSSRNSEAFALVRSDGSVVTWGESARGGDCSGVQEQLYNVEEIQSNKGAFAALRGDGCVVTWGSSSFGGDSQAVQDQLQNVRQICAAYSAFAALREDGSVITWGRGGDCACVRARLKDVVRIEVSESWFAALLSDGSVVSWGPSGKAPMPAEVRGVAKIRATQMAFAGIRADGSVVTWGDRRFGGDSSAIQDELRDVQEVCGTSGTFAALRADGRVVTWGQPKGDGSHVQDQLQDVQALQATTGAFAALLGDGTVVTWGDKSMGGDSSSVREGKVMKGTAMKAKAKATSKAGEPAPSAPKDPEKEALWMCQQLSDGTMSPESLTRGYVLLRHEAKKWVNLPKVKELVSRLKQPADNWHHFMFAHVCSFMIDGILEDGKAYKVLFSDEKDTHFFSCGVEDGHFIRDGANLFREFLEDYEVRDFEAAIKGKSSDMKLLENLLVKFAHLPQETLAS</sequence>